<dbReference type="Proteomes" id="UP001597214">
    <property type="component" value="Unassembled WGS sequence"/>
</dbReference>
<feature type="compositionally biased region" description="Basic and acidic residues" evidence="1">
    <location>
        <begin position="1"/>
        <end position="37"/>
    </location>
</feature>
<feature type="compositionally biased region" description="Basic and acidic residues" evidence="1">
    <location>
        <begin position="45"/>
        <end position="55"/>
    </location>
</feature>
<reference evidence="3" key="1">
    <citation type="journal article" date="2019" name="Int. J. Syst. Evol. Microbiol.">
        <title>The Global Catalogue of Microorganisms (GCM) 10K type strain sequencing project: providing services to taxonomists for standard genome sequencing and annotation.</title>
        <authorList>
            <consortium name="The Broad Institute Genomics Platform"/>
            <consortium name="The Broad Institute Genome Sequencing Center for Infectious Disease"/>
            <person name="Wu L."/>
            <person name="Ma J."/>
        </authorList>
    </citation>
    <scope>NUCLEOTIDE SEQUENCE [LARGE SCALE GENOMIC DNA]</scope>
    <source>
        <strain evidence="3">CCUG 49339</strain>
    </source>
</reference>
<accession>A0ABW4LMZ4</accession>
<protein>
    <submittedName>
        <fullName evidence="2">Uncharacterized protein</fullName>
    </submittedName>
</protein>
<evidence type="ECO:0000256" key="1">
    <source>
        <dbReference type="SAM" id="MobiDB-lite"/>
    </source>
</evidence>
<organism evidence="2 3">
    <name type="scientific">Bacillus salitolerans</name>
    <dbReference type="NCBI Taxonomy" id="1437434"/>
    <lineage>
        <taxon>Bacteria</taxon>
        <taxon>Bacillati</taxon>
        <taxon>Bacillota</taxon>
        <taxon>Bacilli</taxon>
        <taxon>Bacillales</taxon>
        <taxon>Bacillaceae</taxon>
        <taxon>Bacillus</taxon>
    </lineage>
</organism>
<evidence type="ECO:0000313" key="3">
    <source>
        <dbReference type="Proteomes" id="UP001597214"/>
    </source>
</evidence>
<comment type="caution">
    <text evidence="2">The sequence shown here is derived from an EMBL/GenBank/DDBJ whole genome shotgun (WGS) entry which is preliminary data.</text>
</comment>
<proteinExistence type="predicted"/>
<dbReference type="EMBL" id="JBHUEM010000008">
    <property type="protein sequence ID" value="MFD1736456.1"/>
    <property type="molecule type" value="Genomic_DNA"/>
</dbReference>
<keyword evidence="3" id="KW-1185">Reference proteome</keyword>
<evidence type="ECO:0000313" key="2">
    <source>
        <dbReference type="EMBL" id="MFD1736456.1"/>
    </source>
</evidence>
<name>A0ABW4LMZ4_9BACI</name>
<feature type="region of interest" description="Disordered" evidence="1">
    <location>
        <begin position="1"/>
        <end position="55"/>
    </location>
</feature>
<sequence>MSERDDLGTVRDASERGAREDIIHFTEYDGDEYDLRKSNPLYEGTRQKIDENGSP</sequence>
<dbReference type="RefSeq" id="WP_377927615.1">
    <property type="nucleotide sequence ID" value="NZ_JBHUEM010000008.1"/>
</dbReference>
<gene>
    <name evidence="2" type="ORF">ACFSCX_07750</name>
</gene>